<dbReference type="CDD" id="cd13401">
    <property type="entry name" value="Slt70-like"/>
    <property type="match status" value="1"/>
</dbReference>
<feature type="domain" description="Transglycosylase SLT" evidence="4">
    <location>
        <begin position="415"/>
        <end position="519"/>
    </location>
</feature>
<reference evidence="5 6" key="1">
    <citation type="submission" date="2020-03" db="EMBL/GenBank/DDBJ databases">
        <authorList>
            <person name="Wang L."/>
            <person name="He N."/>
            <person name="Li Y."/>
            <person name="Fang Y."/>
            <person name="Zhang F."/>
        </authorList>
    </citation>
    <scope>NUCLEOTIDE SEQUENCE [LARGE SCALE GENOMIC DNA]</scope>
    <source>
        <strain evidence="5 6">36D10-4-7</strain>
    </source>
</reference>
<dbReference type="InterPro" id="IPR008258">
    <property type="entry name" value="Transglycosylase_SLT_dom_1"/>
</dbReference>
<sequence length="606" mass="64555">MGGLVLAMTAATADADAGAPAGSAPPAPAPFALSASLPAQLTPEQRGGYRTVFTAIREGRWTDAQIALDGLAPGPLHAYARAELYTAKGSPRVEGDALARLLAEAPELPQAAEIERLARARGMADLAPLPVQQRLIWQDGAPARVRAKATRSDLIAADLALKMQPFVKGDMGEEAEALLNATSGLTPEATTEWQSRIAWIYYLMARDGDARRLAAAAQDGSGEWAIHARWTGALAAWRQNDCAAMAPAFEGVAARAADTDLRATATFWTARADMRCGRPDRVEARLKQASQYRETFYGLLAREALGLADPRAAAKKAADLLSSTGSGDWLVLEKRPNVRVAAALIEIGEADAAEGVIRQQARIGSPAEFASLTRLAEQMDLPATTVWLAHNMPAGVTATAEARYPSPNWTPDTGWRVDKALVYAHALQESGFRTKVKSPAGAYGLMQIMPAAATDYMRERGLTVDTAALTRPSTNIDIGQRHIERLRDMGLTGGLLPKVIAAYNAGPKPVGEWNAIVRDGGDPLLYIESIPYWETRGYVVTVLRNYWMYERQAGKIASPSRAALAQGLWPRFPGLPGASAVRMNAAPATSAIAANAIVAAGGTHAN</sequence>
<comment type="similarity">
    <text evidence="1">Belongs to the transglycosylase Slt family.</text>
</comment>
<dbReference type="Pfam" id="PF01464">
    <property type="entry name" value="SLT"/>
    <property type="match status" value="1"/>
</dbReference>
<evidence type="ECO:0000313" key="5">
    <source>
        <dbReference type="EMBL" id="NJR78310.1"/>
    </source>
</evidence>
<evidence type="ECO:0000256" key="1">
    <source>
        <dbReference type="ARBA" id="ARBA00007734"/>
    </source>
</evidence>
<evidence type="ECO:0000256" key="3">
    <source>
        <dbReference type="ARBA" id="ARBA00022729"/>
    </source>
</evidence>
<evidence type="ECO:0000313" key="6">
    <source>
        <dbReference type="Proteomes" id="UP000732399"/>
    </source>
</evidence>
<dbReference type="Gene3D" id="1.25.20.10">
    <property type="entry name" value="Bacterial muramidases"/>
    <property type="match status" value="1"/>
</dbReference>
<dbReference type="SUPFAM" id="SSF53955">
    <property type="entry name" value="Lysozyme-like"/>
    <property type="match status" value="1"/>
</dbReference>
<comment type="similarity">
    <text evidence="2">Belongs to the virb1 family.</text>
</comment>
<dbReference type="PANTHER" id="PTHR37423">
    <property type="entry name" value="SOLUBLE LYTIC MUREIN TRANSGLYCOSYLASE-RELATED"/>
    <property type="match status" value="1"/>
</dbReference>
<keyword evidence="3" id="KW-0732">Signal</keyword>
<accession>A0ABX1CPT4</accession>
<name>A0ABX1CPT4_9SPHN</name>
<dbReference type="Proteomes" id="UP000732399">
    <property type="component" value="Unassembled WGS sequence"/>
</dbReference>
<dbReference type="InterPro" id="IPR023346">
    <property type="entry name" value="Lysozyme-like_dom_sf"/>
</dbReference>
<dbReference type="Gene3D" id="1.10.530.10">
    <property type="match status" value="1"/>
</dbReference>
<keyword evidence="6" id="KW-1185">Reference proteome</keyword>
<protein>
    <submittedName>
        <fullName evidence="5">Lytic transglycosylase domain-containing protein</fullName>
    </submittedName>
</protein>
<dbReference type="SUPFAM" id="SSF48435">
    <property type="entry name" value="Bacterial muramidases"/>
    <property type="match status" value="1"/>
</dbReference>
<comment type="caution">
    <text evidence="5">The sequence shown here is derived from an EMBL/GenBank/DDBJ whole genome shotgun (WGS) entry which is preliminary data.</text>
</comment>
<evidence type="ECO:0000256" key="2">
    <source>
        <dbReference type="ARBA" id="ARBA00009387"/>
    </source>
</evidence>
<proteinExistence type="inferred from homology"/>
<gene>
    <name evidence="5" type="ORF">HBH26_06715</name>
</gene>
<dbReference type="EMBL" id="JAAVJH010000003">
    <property type="protein sequence ID" value="NJR78310.1"/>
    <property type="molecule type" value="Genomic_DNA"/>
</dbReference>
<organism evidence="5 6">
    <name type="scientific">Sphingomonas corticis</name>
    <dbReference type="NCBI Taxonomy" id="2722791"/>
    <lineage>
        <taxon>Bacteria</taxon>
        <taxon>Pseudomonadati</taxon>
        <taxon>Pseudomonadota</taxon>
        <taxon>Alphaproteobacteria</taxon>
        <taxon>Sphingomonadales</taxon>
        <taxon>Sphingomonadaceae</taxon>
        <taxon>Sphingomonas</taxon>
    </lineage>
</organism>
<dbReference type="InterPro" id="IPR008939">
    <property type="entry name" value="Lytic_TGlycosylase_superhlx_U"/>
</dbReference>
<dbReference type="PANTHER" id="PTHR37423:SF5">
    <property type="entry name" value="SOLUBLE LYTIC MUREIN TRANSGLYCOSYLASE"/>
    <property type="match status" value="1"/>
</dbReference>
<evidence type="ECO:0000259" key="4">
    <source>
        <dbReference type="Pfam" id="PF01464"/>
    </source>
</evidence>